<dbReference type="RefSeq" id="WP_169418545.1">
    <property type="nucleotide sequence ID" value="NZ_JABBFX010000001.1"/>
</dbReference>
<sequence>MRPLDYSIDRSIFDDSPGYRRGLVVVRAASNDQPPLEELLRAEEARLQERLRGANVAEHPNVNAWRDAYRRFGAKPSEHRSSIEAMARRVLKPDQLPAINPLVDIGNIVSLRYLLPAGVHPLPADGDGIALRRTAPGDAFIPADGSPAEAPLPNEVVFCQGNNVLTRRWTWRQAAGTQTLPQTSDVFFNVDALPPVTDADLRAAMADIEQLVREHAGGQIVARLVLRADAPACKIP</sequence>
<proteinExistence type="predicted"/>
<evidence type="ECO:0000259" key="1">
    <source>
        <dbReference type="SMART" id="SM00873"/>
    </source>
</evidence>
<organism evidence="2 3">
    <name type="scientific">Ramlibacter agri</name>
    <dbReference type="NCBI Taxonomy" id="2728837"/>
    <lineage>
        <taxon>Bacteria</taxon>
        <taxon>Pseudomonadati</taxon>
        <taxon>Pseudomonadota</taxon>
        <taxon>Betaproteobacteria</taxon>
        <taxon>Burkholderiales</taxon>
        <taxon>Comamonadaceae</taxon>
        <taxon>Ramlibacter</taxon>
    </lineage>
</organism>
<dbReference type="PANTHER" id="PTHR39209:SF2">
    <property type="entry name" value="CYTOPLASMIC PROTEIN"/>
    <property type="match status" value="1"/>
</dbReference>
<dbReference type="SUPFAM" id="SSF56037">
    <property type="entry name" value="PheT/TilS domain"/>
    <property type="match status" value="1"/>
</dbReference>
<dbReference type="InterPro" id="IPR005146">
    <property type="entry name" value="B3/B4_tRNA-bd"/>
</dbReference>
<dbReference type="Gene3D" id="3.50.40.10">
    <property type="entry name" value="Phenylalanyl-trna Synthetase, Chain B, domain 3"/>
    <property type="match status" value="1"/>
</dbReference>
<dbReference type="InterPro" id="IPR020825">
    <property type="entry name" value="Phe-tRNA_synthase-like_B3/B4"/>
</dbReference>
<dbReference type="Proteomes" id="UP000541185">
    <property type="component" value="Unassembled WGS sequence"/>
</dbReference>
<dbReference type="SMART" id="SM00873">
    <property type="entry name" value="B3_4"/>
    <property type="match status" value="1"/>
</dbReference>
<evidence type="ECO:0000313" key="3">
    <source>
        <dbReference type="Proteomes" id="UP000541185"/>
    </source>
</evidence>
<gene>
    <name evidence="2" type="ORF">HHL11_11680</name>
</gene>
<keyword evidence="3" id="KW-1185">Reference proteome</keyword>
<protein>
    <recommendedName>
        <fullName evidence="1">B3/B4 tRNA-binding domain-containing protein</fullName>
    </recommendedName>
</protein>
<dbReference type="PANTHER" id="PTHR39209">
    <property type="match status" value="1"/>
</dbReference>
<comment type="caution">
    <text evidence="2">The sequence shown here is derived from an EMBL/GenBank/DDBJ whole genome shotgun (WGS) entry which is preliminary data.</text>
</comment>
<dbReference type="Pfam" id="PF03483">
    <property type="entry name" value="B3_4"/>
    <property type="match status" value="1"/>
</dbReference>
<feature type="domain" description="B3/B4 tRNA-binding" evidence="1">
    <location>
        <begin position="63"/>
        <end position="217"/>
    </location>
</feature>
<reference evidence="2 3" key="1">
    <citation type="submission" date="2020-04" db="EMBL/GenBank/DDBJ databases">
        <title>Ramlibacter sp. G-1-2-2 isolated from soil.</title>
        <authorList>
            <person name="Dahal R.H."/>
        </authorList>
    </citation>
    <scope>NUCLEOTIDE SEQUENCE [LARGE SCALE GENOMIC DNA]</scope>
    <source>
        <strain evidence="2 3">G-1-2-2</strain>
    </source>
</reference>
<dbReference type="GO" id="GO:0004826">
    <property type="term" value="F:phenylalanine-tRNA ligase activity"/>
    <property type="evidence" value="ECO:0007669"/>
    <property type="project" value="InterPro"/>
</dbReference>
<accession>A0A848H0D7</accession>
<name>A0A848H0D7_9BURK</name>
<dbReference type="AlphaFoldDB" id="A0A848H0D7"/>
<dbReference type="EMBL" id="JABBFX010000001">
    <property type="protein sequence ID" value="NML44416.1"/>
    <property type="molecule type" value="Genomic_DNA"/>
</dbReference>
<evidence type="ECO:0000313" key="2">
    <source>
        <dbReference type="EMBL" id="NML44416.1"/>
    </source>
</evidence>
<dbReference type="GO" id="GO:0003723">
    <property type="term" value="F:RNA binding"/>
    <property type="evidence" value="ECO:0007669"/>
    <property type="project" value="InterPro"/>
</dbReference>